<keyword evidence="1" id="KW-0732">Signal</keyword>
<dbReference type="EMBL" id="BAABBO010000001">
    <property type="protein sequence ID" value="GAA3945982.1"/>
    <property type="molecule type" value="Genomic_DNA"/>
</dbReference>
<dbReference type="SMART" id="SM00710">
    <property type="entry name" value="PbH1"/>
    <property type="match status" value="5"/>
</dbReference>
<reference evidence="3" key="1">
    <citation type="journal article" date="2019" name="Int. J. Syst. Evol. Microbiol.">
        <title>The Global Catalogue of Microorganisms (GCM) 10K type strain sequencing project: providing services to taxonomists for standard genome sequencing and annotation.</title>
        <authorList>
            <consortium name="The Broad Institute Genomics Platform"/>
            <consortium name="The Broad Institute Genome Sequencing Center for Infectious Disease"/>
            <person name="Wu L."/>
            <person name="Ma J."/>
        </authorList>
    </citation>
    <scope>NUCLEOTIDE SEQUENCE [LARGE SCALE GENOMIC DNA]</scope>
    <source>
        <strain evidence="3">JCM 17555</strain>
    </source>
</reference>
<gene>
    <name evidence="2" type="ORF">GCM10022278_01430</name>
</gene>
<evidence type="ECO:0000256" key="1">
    <source>
        <dbReference type="SAM" id="SignalP"/>
    </source>
</evidence>
<evidence type="ECO:0000313" key="3">
    <source>
        <dbReference type="Proteomes" id="UP001501337"/>
    </source>
</evidence>
<evidence type="ECO:0000313" key="2">
    <source>
        <dbReference type="EMBL" id="GAA3945982.1"/>
    </source>
</evidence>
<feature type="chain" id="PRO_5047521974" description="Right handed beta helix region" evidence="1">
    <location>
        <begin position="24"/>
        <end position="416"/>
    </location>
</feature>
<proteinExistence type="predicted"/>
<dbReference type="InterPro" id="IPR012334">
    <property type="entry name" value="Pectin_lyas_fold"/>
</dbReference>
<feature type="signal peptide" evidence="1">
    <location>
        <begin position="1"/>
        <end position="23"/>
    </location>
</feature>
<sequence>MQHKNLQRAALFGAMILPALAFAAPVAKVTNGLDSGAGSLRAALESGASKIIIDRAVTSIDIFTPLMYSGTEPLRIRGSGQVISGDNGSEPLLEVSGGADLALTALEFAGPGGYSIENQGGGKGIFLRIPQDKTGTVNVRLKDVRVRDTGNHGIHISDCSTGDDCGAGQGGEGEGSEASVDLRLMNVVVDGAGFGKQDADGIRVDDRGPGDIYFSVNHARFVNVGGDGVELDEGGEGSVFINVNQAVFQDNGAYCSADLVSDPIAIDPTCNDDGDPDVDDAFDIDEAGTGGIEGLMSNIRLINNYDEGLDFDTEGEGADNFVDIDLVNIYARDNDDEAIKISEIGDASVVVDMRRINIGGDVQVEEEDAGDLTVGISGSVIGDDLKLSQDGEGVGTVKLRKAIVADELDFENVNQI</sequence>
<dbReference type="InterPro" id="IPR006626">
    <property type="entry name" value="PbH1"/>
</dbReference>
<dbReference type="Proteomes" id="UP001501337">
    <property type="component" value="Unassembled WGS sequence"/>
</dbReference>
<organism evidence="2 3">
    <name type="scientific">Allohahella marinimesophila</name>
    <dbReference type="NCBI Taxonomy" id="1054972"/>
    <lineage>
        <taxon>Bacteria</taxon>
        <taxon>Pseudomonadati</taxon>
        <taxon>Pseudomonadota</taxon>
        <taxon>Gammaproteobacteria</taxon>
        <taxon>Oceanospirillales</taxon>
        <taxon>Hahellaceae</taxon>
        <taxon>Allohahella</taxon>
    </lineage>
</organism>
<dbReference type="InterPro" id="IPR011050">
    <property type="entry name" value="Pectin_lyase_fold/virulence"/>
</dbReference>
<protein>
    <recommendedName>
        <fullName evidence="4">Right handed beta helix region</fullName>
    </recommendedName>
</protein>
<comment type="caution">
    <text evidence="2">The sequence shown here is derived from an EMBL/GenBank/DDBJ whole genome shotgun (WGS) entry which is preliminary data.</text>
</comment>
<accession>A0ABP7NHP6</accession>
<name>A0ABP7NHP6_9GAMM</name>
<dbReference type="SUPFAM" id="SSF51126">
    <property type="entry name" value="Pectin lyase-like"/>
    <property type="match status" value="1"/>
</dbReference>
<keyword evidence="3" id="KW-1185">Reference proteome</keyword>
<evidence type="ECO:0008006" key="4">
    <source>
        <dbReference type="Google" id="ProtNLM"/>
    </source>
</evidence>
<dbReference type="RefSeq" id="WP_344802266.1">
    <property type="nucleotide sequence ID" value="NZ_BAABBO010000001.1"/>
</dbReference>
<dbReference type="Gene3D" id="2.160.20.10">
    <property type="entry name" value="Single-stranded right-handed beta-helix, Pectin lyase-like"/>
    <property type="match status" value="1"/>
</dbReference>